<keyword evidence="11" id="KW-0325">Glycoprotein</keyword>
<keyword evidence="8 12" id="KW-1133">Transmembrane helix</keyword>
<name>A0AA36DDY0_9BILA</name>
<dbReference type="AlphaFoldDB" id="A0AA36DDY0"/>
<evidence type="ECO:0000256" key="6">
    <source>
        <dbReference type="ARBA" id="ARBA00022692"/>
    </source>
</evidence>
<keyword evidence="7" id="KW-0735">Signal-anchor</keyword>
<dbReference type="InterPro" id="IPR031481">
    <property type="entry name" value="Glyco_tran_10_N"/>
</dbReference>
<sequence length="506" mass="57295">MRGGLRAAMTRWWRGPFVLCLVVYAFIAYAPYATRQATQGQHLPDAEPDHVDIDHQLFRDIPNDVPNVPVIDPSEKRDVQKEWNQALKEAKDRIEVRRNEQRPKPIRIDRKDPAEVVPPVMPKPKSENLVAVESSAGKASGSGSSFKFEFRPAGGQPFVVENVMTAPGISFEERMVAKVDPKAPPKLIVTWHSGLNQENMGGCPEWNCKVANDRGRAAEADAVILMHDEQGLKRNPDQYYIYFSQESPAHAGAGLKQSDFFNMSFGYRHDTAGASPYGYTVKLAPESYQEAPFINETRVKGKTKTAAWFVSHCGTASQRERLVEKMKETLEVDIYGACGTKSCPRGGACEDMLDNDYYFYITFENSICKDYITEKAWNQGYGRDLIPVVLKRSLAEPYLPPGSFIAADDFETVSGLTAHMRYLMANTTAYTEYFNWRRDYKVVFLNGRTHDVLERPWGMCQICRLLWLQPRPKHSIPDFSQWWDKSCEPQGDLVGKLLRASAQKTP</sequence>
<dbReference type="EMBL" id="CATQJA010002706">
    <property type="protein sequence ID" value="CAJ0585478.1"/>
    <property type="molecule type" value="Genomic_DNA"/>
</dbReference>
<dbReference type="InterPro" id="IPR038577">
    <property type="entry name" value="GT10-like_C_sf"/>
</dbReference>
<evidence type="ECO:0000259" key="14">
    <source>
        <dbReference type="Pfam" id="PF17039"/>
    </source>
</evidence>
<keyword evidence="4 12" id="KW-0328">Glycosyltransferase</keyword>
<dbReference type="GO" id="GO:0008417">
    <property type="term" value="F:fucosyltransferase activity"/>
    <property type="evidence" value="ECO:0007669"/>
    <property type="project" value="InterPro"/>
</dbReference>
<evidence type="ECO:0000256" key="1">
    <source>
        <dbReference type="ARBA" id="ARBA00004447"/>
    </source>
</evidence>
<evidence type="ECO:0000256" key="4">
    <source>
        <dbReference type="ARBA" id="ARBA00022676"/>
    </source>
</evidence>
<gene>
    <name evidence="15" type="ORF">MSPICULIGERA_LOCUS23499</name>
</gene>
<dbReference type="Pfam" id="PF17039">
    <property type="entry name" value="Glyco_tran_10_N"/>
    <property type="match status" value="1"/>
</dbReference>
<feature type="domain" description="Fucosyltransferase N-terminal" evidence="14">
    <location>
        <begin position="185"/>
        <end position="278"/>
    </location>
</feature>
<dbReference type="InterPro" id="IPR055270">
    <property type="entry name" value="Glyco_tran_10_C"/>
</dbReference>
<evidence type="ECO:0000313" key="15">
    <source>
        <dbReference type="EMBL" id="CAJ0585478.1"/>
    </source>
</evidence>
<feature type="domain" description="Fucosyltransferase C-terminal" evidence="13">
    <location>
        <begin position="300"/>
        <end position="482"/>
    </location>
</feature>
<evidence type="ECO:0000256" key="7">
    <source>
        <dbReference type="ARBA" id="ARBA00022968"/>
    </source>
</evidence>
<dbReference type="PANTHER" id="PTHR48438">
    <property type="entry name" value="ALPHA-(1,3)-FUCOSYLTRANSFERASE C-RELATED"/>
    <property type="match status" value="1"/>
</dbReference>
<evidence type="ECO:0000256" key="9">
    <source>
        <dbReference type="ARBA" id="ARBA00023034"/>
    </source>
</evidence>
<evidence type="ECO:0000256" key="10">
    <source>
        <dbReference type="ARBA" id="ARBA00023136"/>
    </source>
</evidence>
<evidence type="ECO:0000256" key="3">
    <source>
        <dbReference type="ARBA" id="ARBA00008919"/>
    </source>
</evidence>
<dbReference type="Proteomes" id="UP001177023">
    <property type="component" value="Unassembled WGS sequence"/>
</dbReference>
<feature type="non-terminal residue" evidence="15">
    <location>
        <position position="506"/>
    </location>
</feature>
<comment type="pathway">
    <text evidence="2">Protein modification; protein glycosylation.</text>
</comment>
<evidence type="ECO:0000259" key="13">
    <source>
        <dbReference type="Pfam" id="PF00852"/>
    </source>
</evidence>
<evidence type="ECO:0000256" key="12">
    <source>
        <dbReference type="RuleBase" id="RU003832"/>
    </source>
</evidence>
<evidence type="ECO:0000256" key="2">
    <source>
        <dbReference type="ARBA" id="ARBA00004922"/>
    </source>
</evidence>
<evidence type="ECO:0000256" key="11">
    <source>
        <dbReference type="ARBA" id="ARBA00023180"/>
    </source>
</evidence>
<dbReference type="InterPro" id="IPR001503">
    <property type="entry name" value="Glyco_trans_10"/>
</dbReference>
<protein>
    <recommendedName>
        <fullName evidence="12">Fucosyltransferase</fullName>
        <ecNumber evidence="12">2.4.1.-</ecNumber>
    </recommendedName>
</protein>
<keyword evidence="10 12" id="KW-0472">Membrane</keyword>
<comment type="caution">
    <text evidence="15">The sequence shown here is derived from an EMBL/GenBank/DDBJ whole genome shotgun (WGS) entry which is preliminary data.</text>
</comment>
<accession>A0AA36DDY0</accession>
<dbReference type="Pfam" id="PF00852">
    <property type="entry name" value="Glyco_transf_10"/>
    <property type="match status" value="1"/>
</dbReference>
<keyword evidence="6 12" id="KW-0812">Transmembrane</keyword>
<dbReference type="PANTHER" id="PTHR48438:SF1">
    <property type="entry name" value="ALPHA-(1,3)-FUCOSYLTRANSFERASE C-RELATED"/>
    <property type="match status" value="1"/>
</dbReference>
<keyword evidence="9 12" id="KW-0333">Golgi apparatus</keyword>
<comment type="similarity">
    <text evidence="3 12">Belongs to the glycosyltransferase 10 family.</text>
</comment>
<keyword evidence="5 12" id="KW-0808">Transferase</keyword>
<evidence type="ECO:0000256" key="5">
    <source>
        <dbReference type="ARBA" id="ARBA00022679"/>
    </source>
</evidence>
<evidence type="ECO:0000256" key="8">
    <source>
        <dbReference type="ARBA" id="ARBA00022989"/>
    </source>
</evidence>
<dbReference type="GO" id="GO:0032580">
    <property type="term" value="C:Golgi cisterna membrane"/>
    <property type="evidence" value="ECO:0007669"/>
    <property type="project" value="UniProtKB-SubCell"/>
</dbReference>
<keyword evidence="16" id="KW-1185">Reference proteome</keyword>
<feature type="transmembrane region" description="Helical" evidence="12">
    <location>
        <begin position="12"/>
        <end position="32"/>
    </location>
</feature>
<comment type="subcellular location">
    <subcellularLocation>
        <location evidence="1 12">Golgi apparatus</location>
        <location evidence="1 12">Golgi stack membrane</location>
        <topology evidence="1 12">Single-pass type II membrane protein</topology>
    </subcellularLocation>
</comment>
<proteinExistence type="inferred from homology"/>
<dbReference type="SUPFAM" id="SSF53756">
    <property type="entry name" value="UDP-Glycosyltransferase/glycogen phosphorylase"/>
    <property type="match status" value="1"/>
</dbReference>
<dbReference type="FunFam" id="3.40.50.11660:FF:000002">
    <property type="entry name" value="Alpha-(1,3)-fucosyltransferase"/>
    <property type="match status" value="1"/>
</dbReference>
<organism evidence="15 16">
    <name type="scientific">Mesorhabditis spiculigera</name>
    <dbReference type="NCBI Taxonomy" id="96644"/>
    <lineage>
        <taxon>Eukaryota</taxon>
        <taxon>Metazoa</taxon>
        <taxon>Ecdysozoa</taxon>
        <taxon>Nematoda</taxon>
        <taxon>Chromadorea</taxon>
        <taxon>Rhabditida</taxon>
        <taxon>Rhabditina</taxon>
        <taxon>Rhabditomorpha</taxon>
        <taxon>Rhabditoidea</taxon>
        <taxon>Rhabditidae</taxon>
        <taxon>Mesorhabditinae</taxon>
        <taxon>Mesorhabditis</taxon>
    </lineage>
</organism>
<dbReference type="Gene3D" id="3.40.50.11660">
    <property type="entry name" value="Glycosyl transferase family 10, C-terminal domain"/>
    <property type="match status" value="1"/>
</dbReference>
<reference evidence="15" key="1">
    <citation type="submission" date="2023-06" db="EMBL/GenBank/DDBJ databases">
        <authorList>
            <person name="Delattre M."/>
        </authorList>
    </citation>
    <scope>NUCLEOTIDE SEQUENCE</scope>
    <source>
        <strain evidence="15">AF72</strain>
    </source>
</reference>
<evidence type="ECO:0000313" key="16">
    <source>
        <dbReference type="Proteomes" id="UP001177023"/>
    </source>
</evidence>
<dbReference type="EC" id="2.4.1.-" evidence="12"/>